<keyword evidence="3" id="KW-0378">Hydrolase</keyword>
<sequence>SPLFHSQADVVEGLRYLINNHAAHPAFFRYEGKPVVFFWAVRDVFRGQGQSAVDAWAAIRQQVDPQHNTLWIADGADIQFLRVFDGHHLYNITWNPPANVHNTLSTWGNRVRSYSSEHGVRKVWVATVMPGYNDLFIQGRAGRFANDRRNGAYYRETWQAATDSAPDLIVITSFNEWLEGTQIEPSASYGNLYLDLTSQFSATFKGAG</sequence>
<evidence type="ECO:0000256" key="1">
    <source>
        <dbReference type="ARBA" id="ARBA00004323"/>
    </source>
</evidence>
<evidence type="ECO:0000313" key="8">
    <source>
        <dbReference type="EMBL" id="GAF67501.1"/>
    </source>
</evidence>
<evidence type="ECO:0000256" key="2">
    <source>
        <dbReference type="ARBA" id="ARBA00022692"/>
    </source>
</evidence>
<dbReference type="GO" id="GO:0000139">
    <property type="term" value="C:Golgi membrane"/>
    <property type="evidence" value="ECO:0007669"/>
    <property type="project" value="UniProtKB-SubCell"/>
</dbReference>
<comment type="caution">
    <text evidence="8">The sequence shown here is derived from an EMBL/GenBank/DDBJ whole genome shotgun (WGS) entry which is preliminary data.</text>
</comment>
<evidence type="ECO:0000256" key="3">
    <source>
        <dbReference type="ARBA" id="ARBA00022801"/>
    </source>
</evidence>
<keyword evidence="2" id="KW-0812">Transmembrane</keyword>
<gene>
    <name evidence="8" type="ORF">S01H1_12248</name>
</gene>
<keyword evidence="4" id="KW-0735">Signal-anchor</keyword>
<dbReference type="InterPro" id="IPR026071">
    <property type="entry name" value="Glyco_Hydrolase_99"/>
</dbReference>
<dbReference type="PANTHER" id="PTHR13572">
    <property type="entry name" value="ENDO-ALPHA-1,2-MANNOSIDASE"/>
    <property type="match status" value="1"/>
</dbReference>
<keyword evidence="7" id="KW-0472">Membrane</keyword>
<feature type="non-terminal residue" evidence="8">
    <location>
        <position position="1"/>
    </location>
</feature>
<accession>X0RWY9</accession>
<dbReference type="Pfam" id="PF16317">
    <property type="entry name" value="Glyco_hydro_99"/>
    <property type="match status" value="1"/>
</dbReference>
<organism evidence="8">
    <name type="scientific">marine sediment metagenome</name>
    <dbReference type="NCBI Taxonomy" id="412755"/>
    <lineage>
        <taxon>unclassified sequences</taxon>
        <taxon>metagenomes</taxon>
        <taxon>ecological metagenomes</taxon>
    </lineage>
</organism>
<protein>
    <submittedName>
        <fullName evidence="8">Uncharacterized protein</fullName>
    </submittedName>
</protein>
<keyword evidence="5" id="KW-1133">Transmembrane helix</keyword>
<name>X0RWY9_9ZZZZ</name>
<dbReference type="AlphaFoldDB" id="X0RWY9"/>
<dbReference type="EMBL" id="BARS01006272">
    <property type="protein sequence ID" value="GAF67501.1"/>
    <property type="molecule type" value="Genomic_DNA"/>
</dbReference>
<comment type="subcellular location">
    <subcellularLocation>
        <location evidence="1">Golgi apparatus membrane</location>
        <topology evidence="1">Single-pass type II membrane protein</topology>
    </subcellularLocation>
</comment>
<evidence type="ECO:0000256" key="6">
    <source>
        <dbReference type="ARBA" id="ARBA00023034"/>
    </source>
</evidence>
<dbReference type="Gene3D" id="3.20.20.80">
    <property type="entry name" value="Glycosidases"/>
    <property type="match status" value="1"/>
</dbReference>
<dbReference type="PANTHER" id="PTHR13572:SF4">
    <property type="entry name" value="RE57134P"/>
    <property type="match status" value="1"/>
</dbReference>
<evidence type="ECO:0000256" key="4">
    <source>
        <dbReference type="ARBA" id="ARBA00022968"/>
    </source>
</evidence>
<proteinExistence type="predicted"/>
<dbReference type="GO" id="GO:0004559">
    <property type="term" value="F:alpha-mannosidase activity"/>
    <property type="evidence" value="ECO:0007669"/>
    <property type="project" value="TreeGrafter"/>
</dbReference>
<evidence type="ECO:0000256" key="5">
    <source>
        <dbReference type="ARBA" id="ARBA00022989"/>
    </source>
</evidence>
<evidence type="ECO:0000256" key="7">
    <source>
        <dbReference type="ARBA" id="ARBA00023136"/>
    </source>
</evidence>
<keyword evidence="6" id="KW-0333">Golgi apparatus</keyword>
<reference evidence="8" key="1">
    <citation type="journal article" date="2014" name="Front. Microbiol.">
        <title>High frequency of phylogenetically diverse reductive dehalogenase-homologous genes in deep subseafloor sedimentary metagenomes.</title>
        <authorList>
            <person name="Kawai M."/>
            <person name="Futagami T."/>
            <person name="Toyoda A."/>
            <person name="Takaki Y."/>
            <person name="Nishi S."/>
            <person name="Hori S."/>
            <person name="Arai W."/>
            <person name="Tsubouchi T."/>
            <person name="Morono Y."/>
            <person name="Uchiyama I."/>
            <person name="Ito T."/>
            <person name="Fujiyama A."/>
            <person name="Inagaki F."/>
            <person name="Takami H."/>
        </authorList>
    </citation>
    <scope>NUCLEOTIDE SEQUENCE</scope>
    <source>
        <strain evidence="8">Expedition CK06-06</strain>
    </source>
</reference>